<feature type="compositionally biased region" description="Basic and acidic residues" evidence="1">
    <location>
        <begin position="88"/>
        <end position="104"/>
    </location>
</feature>
<keyword evidence="3" id="KW-1185">Reference proteome</keyword>
<organism evidence="2 3">
    <name type="scientific">Phytophthora oleae</name>
    <dbReference type="NCBI Taxonomy" id="2107226"/>
    <lineage>
        <taxon>Eukaryota</taxon>
        <taxon>Sar</taxon>
        <taxon>Stramenopiles</taxon>
        <taxon>Oomycota</taxon>
        <taxon>Peronosporomycetes</taxon>
        <taxon>Peronosporales</taxon>
        <taxon>Peronosporaceae</taxon>
        <taxon>Phytophthora</taxon>
    </lineage>
</organism>
<comment type="caution">
    <text evidence="2">The sequence shown here is derived from an EMBL/GenBank/DDBJ whole genome shotgun (WGS) entry which is preliminary data.</text>
</comment>
<feature type="region of interest" description="Disordered" evidence="1">
    <location>
        <begin position="76"/>
        <end position="104"/>
    </location>
</feature>
<dbReference type="Proteomes" id="UP001632037">
    <property type="component" value="Unassembled WGS sequence"/>
</dbReference>
<protein>
    <submittedName>
        <fullName evidence="2">Uncharacterized protein</fullName>
    </submittedName>
</protein>
<evidence type="ECO:0000313" key="2">
    <source>
        <dbReference type="EMBL" id="KAL3667734.1"/>
    </source>
</evidence>
<evidence type="ECO:0000313" key="3">
    <source>
        <dbReference type="Proteomes" id="UP001632037"/>
    </source>
</evidence>
<proteinExistence type="predicted"/>
<reference evidence="2 3" key="1">
    <citation type="submission" date="2024-09" db="EMBL/GenBank/DDBJ databases">
        <title>Genome sequencing and assembly of Phytophthora oleae, isolate VK10A, causative agent of rot of olive drupes.</title>
        <authorList>
            <person name="Conti Taguali S."/>
            <person name="Riolo M."/>
            <person name="La Spada F."/>
            <person name="Cacciola S.O."/>
            <person name="Dionisio G."/>
        </authorList>
    </citation>
    <scope>NUCLEOTIDE SEQUENCE [LARGE SCALE GENOMIC DNA]</scope>
    <source>
        <strain evidence="2 3">VK10A</strain>
    </source>
</reference>
<evidence type="ECO:0000256" key="1">
    <source>
        <dbReference type="SAM" id="MobiDB-lite"/>
    </source>
</evidence>
<gene>
    <name evidence="2" type="ORF">V7S43_007287</name>
</gene>
<accession>A0ABD3FQ39</accession>
<dbReference type="AlphaFoldDB" id="A0ABD3FQ39"/>
<name>A0ABD3FQ39_9STRA</name>
<dbReference type="EMBL" id="JBIMZQ010000013">
    <property type="protein sequence ID" value="KAL3667734.1"/>
    <property type="molecule type" value="Genomic_DNA"/>
</dbReference>
<sequence length="104" mass="11104">MATSVTRDKAIAAENAAFDLYLAALDALYRIRETSAASSAIVQNAVTMVDIRSRELELAARVADEADESAVIEEVGRGNHLTGPGSRPNREHVAAISGNDRRPV</sequence>